<dbReference type="EMBL" id="SJPU01000001">
    <property type="protein sequence ID" value="TWU17986.1"/>
    <property type="molecule type" value="Genomic_DNA"/>
</dbReference>
<sequence>MTTVTWKIKGSFFDRPRVQRSVDRAVRRELSRAGAFVRRTARSSIRPVGKRAKSKKKKGQRVGGLDPTISRPGQPPRMHTKGAKNIRTILFGYQPGPQSVVIGPVLFKSKNGVNVPQLLEHGGTGKVLATSRRKNRGGHATRRLTAARYKARPFMFPALQKEAPKFPNLFRNSIK</sequence>
<keyword evidence="3" id="KW-1185">Reference proteome</keyword>
<feature type="region of interest" description="Disordered" evidence="1">
    <location>
        <begin position="44"/>
        <end position="79"/>
    </location>
</feature>
<dbReference type="RefSeq" id="WP_146404980.1">
    <property type="nucleotide sequence ID" value="NZ_SJPU01000001.1"/>
</dbReference>
<proteinExistence type="predicted"/>
<reference evidence="2 3" key="1">
    <citation type="journal article" date="2020" name="Antonie Van Leeuwenhoek">
        <title>Rhodopirellula heiligendammensis sp. nov., Rhodopirellula pilleata sp. nov., and Rhodopirellula solitaria sp. nov. isolated from natural or artificial marine surfaces in Northern Germany and California, USA, and emended description of the genus Rhodopirellula.</title>
        <authorList>
            <person name="Kallscheuer N."/>
            <person name="Wiegand S."/>
            <person name="Jogler M."/>
            <person name="Boedeker C."/>
            <person name="Peeters S.H."/>
            <person name="Rast P."/>
            <person name="Heuer A."/>
            <person name="Jetten M.S.M."/>
            <person name="Rohde M."/>
            <person name="Jogler C."/>
        </authorList>
    </citation>
    <scope>NUCLEOTIDE SEQUENCE [LARGE SCALE GENOMIC DNA]</scope>
    <source>
        <strain evidence="2 3">Poly21</strain>
    </source>
</reference>
<dbReference type="Proteomes" id="UP000319908">
    <property type="component" value="Unassembled WGS sequence"/>
</dbReference>
<dbReference type="AlphaFoldDB" id="A0A5C6C394"/>
<name>A0A5C6C394_9BACT</name>
<evidence type="ECO:0000313" key="3">
    <source>
        <dbReference type="Proteomes" id="UP000319908"/>
    </source>
</evidence>
<dbReference type="OrthoDB" id="283895at2"/>
<protein>
    <recommendedName>
        <fullName evidence="4">Phage virion morphogenesis family protein</fullName>
    </recommendedName>
</protein>
<evidence type="ECO:0000256" key="1">
    <source>
        <dbReference type="SAM" id="MobiDB-lite"/>
    </source>
</evidence>
<feature type="compositionally biased region" description="Basic residues" evidence="1">
    <location>
        <begin position="48"/>
        <end position="60"/>
    </location>
</feature>
<gene>
    <name evidence="2" type="ORF">Poly21_01390</name>
</gene>
<evidence type="ECO:0000313" key="2">
    <source>
        <dbReference type="EMBL" id="TWU17986.1"/>
    </source>
</evidence>
<organism evidence="2 3">
    <name type="scientific">Allorhodopirellula heiligendammensis</name>
    <dbReference type="NCBI Taxonomy" id="2714739"/>
    <lineage>
        <taxon>Bacteria</taxon>
        <taxon>Pseudomonadati</taxon>
        <taxon>Planctomycetota</taxon>
        <taxon>Planctomycetia</taxon>
        <taxon>Pirellulales</taxon>
        <taxon>Pirellulaceae</taxon>
        <taxon>Allorhodopirellula</taxon>
    </lineage>
</organism>
<comment type="caution">
    <text evidence="2">The sequence shown here is derived from an EMBL/GenBank/DDBJ whole genome shotgun (WGS) entry which is preliminary data.</text>
</comment>
<evidence type="ECO:0008006" key="4">
    <source>
        <dbReference type="Google" id="ProtNLM"/>
    </source>
</evidence>
<accession>A0A5C6C394</accession>